<reference evidence="2" key="1">
    <citation type="submission" date="2020-11" db="EMBL/GenBank/DDBJ databases">
        <authorList>
            <person name="Tran Van P."/>
        </authorList>
    </citation>
    <scope>NUCLEOTIDE SEQUENCE</scope>
</reference>
<accession>A0A7R9FFX0</accession>
<feature type="region of interest" description="Disordered" evidence="1">
    <location>
        <begin position="1"/>
        <end position="53"/>
    </location>
</feature>
<proteinExistence type="predicted"/>
<evidence type="ECO:0000313" key="2">
    <source>
        <dbReference type="EMBL" id="CAD7452738.1"/>
    </source>
</evidence>
<gene>
    <name evidence="2" type="ORF">TTEB3V08_LOCUS911</name>
</gene>
<protein>
    <submittedName>
        <fullName evidence="2">Uncharacterized protein</fullName>
    </submittedName>
</protein>
<dbReference type="EMBL" id="OE000166">
    <property type="protein sequence ID" value="CAD7452738.1"/>
    <property type="molecule type" value="Genomic_DNA"/>
</dbReference>
<dbReference type="AlphaFoldDB" id="A0A7R9FFX0"/>
<dbReference type="Gene3D" id="1.10.10.60">
    <property type="entry name" value="Homeodomain-like"/>
    <property type="match status" value="1"/>
</dbReference>
<organism evidence="2">
    <name type="scientific">Timema tahoe</name>
    <dbReference type="NCBI Taxonomy" id="61484"/>
    <lineage>
        <taxon>Eukaryota</taxon>
        <taxon>Metazoa</taxon>
        <taxon>Ecdysozoa</taxon>
        <taxon>Arthropoda</taxon>
        <taxon>Hexapoda</taxon>
        <taxon>Insecta</taxon>
        <taxon>Pterygota</taxon>
        <taxon>Neoptera</taxon>
        <taxon>Polyneoptera</taxon>
        <taxon>Phasmatodea</taxon>
        <taxon>Timematodea</taxon>
        <taxon>Timematoidea</taxon>
        <taxon>Timematidae</taxon>
        <taxon>Timema</taxon>
    </lineage>
</organism>
<feature type="compositionally biased region" description="Polar residues" evidence="1">
    <location>
        <begin position="1"/>
        <end position="16"/>
    </location>
</feature>
<sequence>MDGPSASNSAPETGTTLGRGKIPSPSSCLLFGRRRDSFQTRPPPPSTGSSIARSSTIVSKEWGVRDYCVVQDSTFSSHAAVATVFMRVRWRGRWRYVPSRLCSRLHYKACHEDGRGSQVSSIKGPLRRQQLGFLQTNTPKEQVTGTCDWWGWNCDIFLETSLRFTAHCLVPTSRISVISCNTPPSPSKTIRKYTSVTIPSPTRHLRELVIQALQALNNTRPGNKIRSFRWYASSCTFWLLSPSLQKSDLKVQGDEGDVRNTSSYILSSSLRGRSSVSVYQREAENSAAAHRSIKQSRCERFINARRRIVQPMIDQSNRAASGCKNEYSGVSKYRRGHRGVGGGGGAKA</sequence>
<name>A0A7R9FFX0_9NEOP</name>
<evidence type="ECO:0000256" key="1">
    <source>
        <dbReference type="SAM" id="MobiDB-lite"/>
    </source>
</evidence>